<evidence type="ECO:0000313" key="1">
    <source>
        <dbReference type="EMBL" id="MCI28675.1"/>
    </source>
</evidence>
<keyword evidence="1" id="KW-0418">Kinase</keyword>
<organism evidence="1 2">
    <name type="scientific">Trifolium medium</name>
    <dbReference type="NCBI Taxonomy" id="97028"/>
    <lineage>
        <taxon>Eukaryota</taxon>
        <taxon>Viridiplantae</taxon>
        <taxon>Streptophyta</taxon>
        <taxon>Embryophyta</taxon>
        <taxon>Tracheophyta</taxon>
        <taxon>Spermatophyta</taxon>
        <taxon>Magnoliopsida</taxon>
        <taxon>eudicotyledons</taxon>
        <taxon>Gunneridae</taxon>
        <taxon>Pentapetalae</taxon>
        <taxon>rosids</taxon>
        <taxon>fabids</taxon>
        <taxon>Fabales</taxon>
        <taxon>Fabaceae</taxon>
        <taxon>Papilionoideae</taxon>
        <taxon>50 kb inversion clade</taxon>
        <taxon>NPAAA clade</taxon>
        <taxon>Hologalegina</taxon>
        <taxon>IRL clade</taxon>
        <taxon>Trifolieae</taxon>
        <taxon>Trifolium</taxon>
    </lineage>
</organism>
<name>A0A392QZH2_9FABA</name>
<dbReference type="GO" id="GO:0016301">
    <property type="term" value="F:kinase activity"/>
    <property type="evidence" value="ECO:0007669"/>
    <property type="project" value="UniProtKB-KW"/>
</dbReference>
<proteinExistence type="predicted"/>
<keyword evidence="1" id="KW-0675">Receptor</keyword>
<dbReference type="Proteomes" id="UP000265520">
    <property type="component" value="Unassembled WGS sequence"/>
</dbReference>
<sequence>VARMRGLSDHCPSVLAVNEEDWGPRPSQMLKCWKEVPDYNLFVRDKWNSFQVGGWGGFMLKEKFKRIKLALKEWHKDHTQNLPSRIESLKDRLAVLDEKGGEGDISDVELVELQGSHLISTRCLGCMPT</sequence>
<feature type="non-terminal residue" evidence="1">
    <location>
        <position position="1"/>
    </location>
</feature>
<accession>A0A392QZH2</accession>
<dbReference type="AlphaFoldDB" id="A0A392QZH2"/>
<comment type="caution">
    <text evidence="1">The sequence shown here is derived from an EMBL/GenBank/DDBJ whole genome shotgun (WGS) entry which is preliminary data.</text>
</comment>
<evidence type="ECO:0000313" key="2">
    <source>
        <dbReference type="Proteomes" id="UP000265520"/>
    </source>
</evidence>
<keyword evidence="1" id="KW-0808">Transferase</keyword>
<reference evidence="1 2" key="1">
    <citation type="journal article" date="2018" name="Front. Plant Sci.">
        <title>Red Clover (Trifolium pratense) and Zigzag Clover (T. medium) - A Picture of Genomic Similarities and Differences.</title>
        <authorList>
            <person name="Dluhosova J."/>
            <person name="Istvanek J."/>
            <person name="Nedelnik J."/>
            <person name="Repkova J."/>
        </authorList>
    </citation>
    <scope>NUCLEOTIDE SEQUENCE [LARGE SCALE GENOMIC DNA]</scope>
    <source>
        <strain evidence="2">cv. 10/8</strain>
        <tissue evidence="1">Leaf</tissue>
    </source>
</reference>
<protein>
    <submittedName>
        <fullName evidence="1">Cysteine-rich receptor-like protein kinase</fullName>
    </submittedName>
</protein>
<keyword evidence="2" id="KW-1185">Reference proteome</keyword>
<dbReference type="EMBL" id="LXQA010167237">
    <property type="protein sequence ID" value="MCI28675.1"/>
    <property type="molecule type" value="Genomic_DNA"/>
</dbReference>